<dbReference type="PANTHER" id="PTHR11601:SF50">
    <property type="entry name" value="CYSTEINE DESULFURASE ISCS 2-RELATED"/>
    <property type="match status" value="1"/>
</dbReference>
<evidence type="ECO:0000256" key="2">
    <source>
        <dbReference type="ARBA" id="ARBA00022898"/>
    </source>
</evidence>
<dbReference type="Gene3D" id="3.90.1150.10">
    <property type="entry name" value="Aspartate Aminotransferase, domain 1"/>
    <property type="match status" value="1"/>
</dbReference>
<dbReference type="InterPro" id="IPR015422">
    <property type="entry name" value="PyrdxlP-dep_Trfase_small"/>
</dbReference>
<comment type="cofactor">
    <cofactor evidence="1">
        <name>pyridoxal 5'-phosphate</name>
        <dbReference type="ChEBI" id="CHEBI:597326"/>
    </cofactor>
</comment>
<organism evidence="4 5">
    <name type="scientific">Abyssicoccus albus</name>
    <dbReference type="NCBI Taxonomy" id="1817405"/>
    <lineage>
        <taxon>Bacteria</taxon>
        <taxon>Bacillati</taxon>
        <taxon>Bacillota</taxon>
        <taxon>Bacilli</taxon>
        <taxon>Bacillales</taxon>
        <taxon>Abyssicoccaceae</taxon>
    </lineage>
</organism>
<dbReference type="InterPro" id="IPR016454">
    <property type="entry name" value="Cysteine_dSase"/>
</dbReference>
<evidence type="ECO:0000313" key="4">
    <source>
        <dbReference type="EMBL" id="RPF57698.1"/>
    </source>
</evidence>
<dbReference type="SUPFAM" id="SSF53383">
    <property type="entry name" value="PLP-dependent transferases"/>
    <property type="match status" value="1"/>
</dbReference>
<protein>
    <submittedName>
        <fullName evidence="4">Cysteine desulfurase</fullName>
    </submittedName>
</protein>
<dbReference type="InterPro" id="IPR015424">
    <property type="entry name" value="PyrdxlP-dep_Trfase"/>
</dbReference>
<dbReference type="STRING" id="1849491.BVH56_05950"/>
<dbReference type="PANTHER" id="PTHR11601">
    <property type="entry name" value="CYSTEINE DESULFURYLASE FAMILY MEMBER"/>
    <property type="match status" value="1"/>
</dbReference>
<reference evidence="4 5" key="1">
    <citation type="submission" date="2018-11" db="EMBL/GenBank/DDBJ databases">
        <title>Genomic Encyclopedia of Type Strains, Phase IV (KMG-IV): sequencing the most valuable type-strain genomes for metagenomic binning, comparative biology and taxonomic classification.</title>
        <authorList>
            <person name="Goeker M."/>
        </authorList>
    </citation>
    <scope>NUCLEOTIDE SEQUENCE [LARGE SCALE GENOMIC DNA]</scope>
    <source>
        <strain evidence="4 5">DSM 29158</strain>
    </source>
</reference>
<accession>A0A3N5C5W8</accession>
<evidence type="ECO:0000313" key="5">
    <source>
        <dbReference type="Proteomes" id="UP000277108"/>
    </source>
</evidence>
<dbReference type="GO" id="GO:0003824">
    <property type="term" value="F:catalytic activity"/>
    <property type="evidence" value="ECO:0007669"/>
    <property type="project" value="UniProtKB-ARBA"/>
</dbReference>
<dbReference type="Proteomes" id="UP000277108">
    <property type="component" value="Unassembled WGS sequence"/>
</dbReference>
<name>A0A1Q1G297_9BACL</name>
<dbReference type="Gene3D" id="3.40.640.10">
    <property type="entry name" value="Type I PLP-dependent aspartate aminotransferase-like (Major domain)"/>
    <property type="match status" value="1"/>
</dbReference>
<dbReference type="InterPro" id="IPR000192">
    <property type="entry name" value="Aminotrans_V_dom"/>
</dbReference>
<keyword evidence="2" id="KW-0663">Pyridoxal phosphate</keyword>
<accession>A0A1Q1G297</accession>
<proteinExistence type="predicted"/>
<dbReference type="EMBL" id="RKRK01000002">
    <property type="protein sequence ID" value="RPF57698.1"/>
    <property type="molecule type" value="Genomic_DNA"/>
</dbReference>
<dbReference type="PIRSF" id="PIRSF005572">
    <property type="entry name" value="NifS"/>
    <property type="match status" value="1"/>
</dbReference>
<evidence type="ECO:0000256" key="1">
    <source>
        <dbReference type="ARBA" id="ARBA00001933"/>
    </source>
</evidence>
<feature type="domain" description="Aminotransferase class V" evidence="3">
    <location>
        <begin position="2"/>
        <end position="363"/>
    </location>
</feature>
<sequence>MIYLDACATTKPYEEVLRSFMTVNEQYYANPNSPHKFASTVQTLIEASEEQFTSHFQTEHAYIYTSGATESNNIALLGVARRKKQFGQTIVASPIEHPSILNPLKQLEKEGFNILWMNVDQYGCVDIDSFSNLMSTDVILVTCMAINNIVGSIQPIKALGEMLQHYPKAHFHVDMTQAVGKMDLNMFELSKVDSFSFSAHKFHGIKGIGGLAIMNDNQLQPIQYGGQQQTTIKSGTINVPAIVSMAKALNESSKLKINRYNEFIQQKDGIHRYIQKNMPKIKLNSDIEHTVPHVINLSFKGVTGEVIVNALNEYDIYVSTTSACHSKHQSLNETLSHMNMSVEEIKGSIRISFDDILSNETLDELLKALREIYKSVEEVMN</sequence>
<gene>
    <name evidence="4" type="ORF">EDD62_0328</name>
</gene>
<dbReference type="InterPro" id="IPR015421">
    <property type="entry name" value="PyrdxlP-dep_Trfase_major"/>
</dbReference>
<evidence type="ECO:0000259" key="3">
    <source>
        <dbReference type="Pfam" id="PF00266"/>
    </source>
</evidence>
<dbReference type="RefSeq" id="WP_077140570.1">
    <property type="nucleotide sequence ID" value="NZ_CBCSGK010000001.1"/>
</dbReference>
<dbReference type="AlphaFoldDB" id="A0A1Q1G297"/>
<dbReference type="Pfam" id="PF00266">
    <property type="entry name" value="Aminotran_5"/>
    <property type="match status" value="1"/>
</dbReference>
<keyword evidence="5" id="KW-1185">Reference proteome</keyword>
<comment type="caution">
    <text evidence="4">The sequence shown here is derived from an EMBL/GenBank/DDBJ whole genome shotgun (WGS) entry which is preliminary data.</text>
</comment>